<comment type="caution">
    <text evidence="1">The sequence shown here is derived from an EMBL/GenBank/DDBJ whole genome shotgun (WGS) entry which is preliminary data.</text>
</comment>
<proteinExistence type="predicted"/>
<protein>
    <submittedName>
        <fullName evidence="1">Uncharacterized protein</fullName>
    </submittedName>
</protein>
<accession>N8Y7A4</accession>
<organism evidence="1 2">
    <name type="scientific">Acinetobacter guillouiae NIPH 991</name>
    <dbReference type="NCBI Taxonomy" id="1217656"/>
    <lineage>
        <taxon>Bacteria</taxon>
        <taxon>Pseudomonadati</taxon>
        <taxon>Pseudomonadota</taxon>
        <taxon>Gammaproteobacteria</taxon>
        <taxon>Moraxellales</taxon>
        <taxon>Moraxellaceae</taxon>
        <taxon>Acinetobacter</taxon>
    </lineage>
</organism>
<dbReference type="RefSeq" id="WP_004823309.1">
    <property type="nucleotide sequence ID" value="NZ_KB849456.1"/>
</dbReference>
<dbReference type="AlphaFoldDB" id="N8Y7A4"/>
<keyword evidence="2" id="KW-1185">Reference proteome</keyword>
<reference evidence="1 2" key="1">
    <citation type="submission" date="2013-02" db="EMBL/GenBank/DDBJ databases">
        <title>The Genome Sequence of Acinetobacter guillouiae NIPH 991.</title>
        <authorList>
            <consortium name="The Broad Institute Genome Sequencing Platform"/>
            <consortium name="The Broad Institute Genome Sequencing Center for Infectious Disease"/>
            <person name="Cerqueira G."/>
            <person name="Feldgarden M."/>
            <person name="Courvalin P."/>
            <person name="Perichon B."/>
            <person name="Grillot-Courvalin C."/>
            <person name="Clermont D."/>
            <person name="Rocha E."/>
            <person name="Yoon E.-J."/>
            <person name="Nemec A."/>
            <person name="Walker B."/>
            <person name="Young S.K."/>
            <person name="Zeng Q."/>
            <person name="Gargeya S."/>
            <person name="Fitzgerald M."/>
            <person name="Haas B."/>
            <person name="Abouelleil A."/>
            <person name="Alvarado L."/>
            <person name="Arachchi H.M."/>
            <person name="Berlin A.M."/>
            <person name="Chapman S.B."/>
            <person name="Dewar J."/>
            <person name="Goldberg J."/>
            <person name="Griggs A."/>
            <person name="Gujja S."/>
            <person name="Hansen M."/>
            <person name="Howarth C."/>
            <person name="Imamovic A."/>
            <person name="Larimer J."/>
            <person name="McCowan C."/>
            <person name="Murphy C."/>
            <person name="Neiman D."/>
            <person name="Pearson M."/>
            <person name="Priest M."/>
            <person name="Roberts A."/>
            <person name="Saif S."/>
            <person name="Shea T."/>
            <person name="Sisk P."/>
            <person name="Sykes S."/>
            <person name="Wortman J."/>
            <person name="Nusbaum C."/>
            <person name="Birren B."/>
        </authorList>
    </citation>
    <scope>NUCLEOTIDE SEQUENCE [LARGE SCALE GENOMIC DNA]</scope>
    <source>
        <strain evidence="1 2">NIPH 991</strain>
    </source>
</reference>
<sequence>MNICIGGEQNGQVVEKSPNDYFQQSIVIGEKTYKFWFSDKLSFHDAFVEAEKLARQIK</sequence>
<dbReference type="Proteomes" id="UP000013148">
    <property type="component" value="Unassembled WGS sequence"/>
</dbReference>
<gene>
    <name evidence="1" type="ORF">F964_04244</name>
</gene>
<dbReference type="eggNOG" id="ENOG5031S6S">
    <property type="taxonomic scope" value="Bacteria"/>
</dbReference>
<evidence type="ECO:0000313" key="1">
    <source>
        <dbReference type="EMBL" id="ENV15518.1"/>
    </source>
</evidence>
<dbReference type="EMBL" id="APPJ01000014">
    <property type="protein sequence ID" value="ENV15518.1"/>
    <property type="molecule type" value="Genomic_DNA"/>
</dbReference>
<dbReference type="HOGENOM" id="CLU_190413_2_0_6"/>
<dbReference type="PATRIC" id="fig|1217656.3.peg.4184"/>
<name>N8Y7A4_ACIGI</name>
<evidence type="ECO:0000313" key="2">
    <source>
        <dbReference type="Proteomes" id="UP000013148"/>
    </source>
</evidence>